<gene>
    <name evidence="1" type="primary">phd</name>
    <name evidence="1" type="ORF">MPOR_13950</name>
</gene>
<dbReference type="Proteomes" id="UP000466785">
    <property type="component" value="Chromosome"/>
</dbReference>
<dbReference type="AlphaFoldDB" id="A0A6N4V7G9"/>
<proteinExistence type="predicted"/>
<accession>A0A6N4V7G9</accession>
<dbReference type="KEGG" id="mpof:MPOR_13950"/>
<reference evidence="1 2" key="1">
    <citation type="journal article" date="2019" name="Emerg. Microbes Infect.">
        <title>Comprehensive subspecies identification of 175 nontuberculous mycobacteria species based on 7547 genomic profiles.</title>
        <authorList>
            <person name="Matsumoto Y."/>
            <person name="Kinjo T."/>
            <person name="Motooka D."/>
            <person name="Nabeya D."/>
            <person name="Jung N."/>
            <person name="Uechi K."/>
            <person name="Horii T."/>
            <person name="Iida T."/>
            <person name="Fujita J."/>
            <person name="Nakamura S."/>
        </authorList>
    </citation>
    <scope>NUCLEOTIDE SEQUENCE [LARGE SCALE GENOMIC DNA]</scope>
    <source>
        <strain evidence="1 2">JCM 12603</strain>
    </source>
</reference>
<protein>
    <submittedName>
        <fullName evidence="1">Antitoxin Phd</fullName>
    </submittedName>
</protein>
<name>A0A6N4V7G9_9MYCO</name>
<evidence type="ECO:0000313" key="1">
    <source>
        <dbReference type="EMBL" id="BBX50369.1"/>
    </source>
</evidence>
<evidence type="ECO:0000313" key="2">
    <source>
        <dbReference type="Proteomes" id="UP000466785"/>
    </source>
</evidence>
<dbReference type="EMBL" id="AP022570">
    <property type="protein sequence ID" value="BBX50369.1"/>
    <property type="molecule type" value="Genomic_DNA"/>
</dbReference>
<sequence length="68" mass="7461">MAGMPALNVNFTDEEMEQLRTAAASGELSLRAFVHRAALDAASDHKRRVRAAARIVAERSAELNRRLA</sequence>
<keyword evidence="2" id="KW-1185">Reference proteome</keyword>
<organism evidence="1 2">
    <name type="scientific">Mycolicibacterium poriferae</name>
    <dbReference type="NCBI Taxonomy" id="39694"/>
    <lineage>
        <taxon>Bacteria</taxon>
        <taxon>Bacillati</taxon>
        <taxon>Actinomycetota</taxon>
        <taxon>Actinomycetes</taxon>
        <taxon>Mycobacteriales</taxon>
        <taxon>Mycobacteriaceae</taxon>
        <taxon>Mycolicibacterium</taxon>
    </lineage>
</organism>